<proteinExistence type="predicted"/>
<feature type="region of interest" description="Disordered" evidence="6">
    <location>
        <begin position="305"/>
        <end position="449"/>
    </location>
</feature>
<evidence type="ECO:0000256" key="4">
    <source>
        <dbReference type="ARBA" id="ARBA00023204"/>
    </source>
</evidence>
<evidence type="ECO:0000256" key="5">
    <source>
        <dbReference type="ARBA" id="ARBA00023242"/>
    </source>
</evidence>
<accession>A0ABR3HPA0</accession>
<evidence type="ECO:0000259" key="7">
    <source>
        <dbReference type="Pfam" id="PF10283"/>
    </source>
</evidence>
<keyword evidence="2" id="KW-0227">DNA damage</keyword>
<protein>
    <recommendedName>
        <fullName evidence="11">Aprataxin and PNK-like factor</fullName>
    </recommendedName>
</protein>
<feature type="compositionally biased region" description="Polar residues" evidence="6">
    <location>
        <begin position="115"/>
        <end position="127"/>
    </location>
</feature>
<dbReference type="InterPro" id="IPR041388">
    <property type="entry name" value="FHA_2"/>
</dbReference>
<keyword evidence="4" id="KW-0234">DNA repair</keyword>
<keyword evidence="3" id="KW-0378">Hydrolase</keyword>
<comment type="caution">
    <text evidence="9">The sequence shown here is derived from an EMBL/GenBank/DDBJ whole genome shotgun (WGS) entry which is preliminary data.</text>
</comment>
<keyword evidence="10" id="KW-1185">Reference proteome</keyword>
<dbReference type="Gene3D" id="2.60.200.20">
    <property type="match status" value="1"/>
</dbReference>
<dbReference type="Pfam" id="PF17913">
    <property type="entry name" value="FHA_2"/>
    <property type="match status" value="1"/>
</dbReference>
<evidence type="ECO:0008006" key="11">
    <source>
        <dbReference type="Google" id="ProtNLM"/>
    </source>
</evidence>
<feature type="domain" description="PBZ-type" evidence="7">
    <location>
        <begin position="290"/>
        <end position="315"/>
    </location>
</feature>
<feature type="compositionally biased region" description="Basic residues" evidence="6">
    <location>
        <begin position="367"/>
        <end position="378"/>
    </location>
</feature>
<evidence type="ECO:0000259" key="8">
    <source>
        <dbReference type="Pfam" id="PF17913"/>
    </source>
</evidence>
<dbReference type="PANTHER" id="PTHR21315:SF2">
    <property type="entry name" value="APRATAXIN AND PNK-LIKE FACTOR"/>
    <property type="match status" value="1"/>
</dbReference>
<dbReference type="EMBL" id="JBEUOH010000016">
    <property type="protein sequence ID" value="KAL0872239.1"/>
    <property type="molecule type" value="Genomic_DNA"/>
</dbReference>
<dbReference type="PANTHER" id="PTHR21315">
    <property type="entry name" value="APRATAXIN AND PNK-LIKE FACTOR-RELATED"/>
    <property type="match status" value="1"/>
</dbReference>
<gene>
    <name evidence="9" type="ORF">ABMA27_004636</name>
</gene>
<comment type="subcellular location">
    <subcellularLocation>
        <location evidence="1">Nucleus</location>
    </subcellularLocation>
</comment>
<feature type="compositionally biased region" description="Polar residues" evidence="6">
    <location>
        <begin position="430"/>
        <end position="449"/>
    </location>
</feature>
<dbReference type="Pfam" id="PF10283">
    <property type="entry name" value="zf-CCHH"/>
    <property type="match status" value="1"/>
</dbReference>
<feature type="compositionally biased region" description="Basic and acidic residues" evidence="6">
    <location>
        <begin position="222"/>
        <end position="254"/>
    </location>
</feature>
<feature type="compositionally biased region" description="Acidic residues" evidence="6">
    <location>
        <begin position="416"/>
        <end position="429"/>
    </location>
</feature>
<evidence type="ECO:0000256" key="3">
    <source>
        <dbReference type="ARBA" id="ARBA00022801"/>
    </source>
</evidence>
<evidence type="ECO:0000313" key="10">
    <source>
        <dbReference type="Proteomes" id="UP001549920"/>
    </source>
</evidence>
<dbReference type="InterPro" id="IPR019406">
    <property type="entry name" value="APLF_PBZ"/>
</dbReference>
<evidence type="ECO:0000256" key="2">
    <source>
        <dbReference type="ARBA" id="ARBA00022763"/>
    </source>
</evidence>
<evidence type="ECO:0000256" key="1">
    <source>
        <dbReference type="ARBA" id="ARBA00004123"/>
    </source>
</evidence>
<reference evidence="9 10" key="1">
    <citation type="submission" date="2024-06" db="EMBL/GenBank/DDBJ databases">
        <title>A chromosome-level genome assembly of beet webworm, Loxostege sticticalis.</title>
        <authorList>
            <person name="Zhang Y."/>
        </authorList>
    </citation>
    <scope>NUCLEOTIDE SEQUENCE [LARGE SCALE GENOMIC DNA]</scope>
    <source>
        <strain evidence="9">AQ026</strain>
        <tissue evidence="9">Whole body</tissue>
    </source>
</reference>
<feature type="domain" description="PNK FHA" evidence="8">
    <location>
        <begin position="6"/>
        <end position="64"/>
    </location>
</feature>
<sequence>MVFKLLRTDSDEPCKIQLPVGKHLIGRGKFLDCEDKRVSRNHGELEVLSDTVVIKALHQNPCFVIRKGTEEVQIVKQNCMINLDNGDKFGLLPNTYWYELLHCAFADIDKDDGKIQSQCEDTSSTATEPMYAATEPVDGGTEPTESEMVPMEEEDVPNNDESQVFDFELNDTVEDNITGSPSLLPTENQLPTESASTPKRRLSSGEPNADEVSDSPPKRSHSPQDESGVKKIKTEPEVKKEPEVKTEPRVKTEPGDVAPGPSNDQAASRSPNDKDGNLKAPQAQQNPQLRERCMYGANCYRKNPQHKAQFSHPTDSDWGAGAQAPCPYGAGCRRTDPRHWRDHSHPPGVQPQPQGQPARNFQPNPGNKKKKPKPKRKSKSDDDDDGEDSPASNNIVHGKRTRKTINRPTNWSGSESENEDPYQTDESDEWQPTSDMTDSQLYSQDFSQI</sequence>
<feature type="region of interest" description="Disordered" evidence="6">
    <location>
        <begin position="174"/>
        <end position="290"/>
    </location>
</feature>
<organism evidence="9 10">
    <name type="scientific">Loxostege sticticalis</name>
    <name type="common">Beet webworm moth</name>
    <dbReference type="NCBI Taxonomy" id="481309"/>
    <lineage>
        <taxon>Eukaryota</taxon>
        <taxon>Metazoa</taxon>
        <taxon>Ecdysozoa</taxon>
        <taxon>Arthropoda</taxon>
        <taxon>Hexapoda</taxon>
        <taxon>Insecta</taxon>
        <taxon>Pterygota</taxon>
        <taxon>Neoptera</taxon>
        <taxon>Endopterygota</taxon>
        <taxon>Lepidoptera</taxon>
        <taxon>Glossata</taxon>
        <taxon>Ditrysia</taxon>
        <taxon>Pyraloidea</taxon>
        <taxon>Crambidae</taxon>
        <taxon>Pyraustinae</taxon>
        <taxon>Loxostege</taxon>
    </lineage>
</organism>
<name>A0ABR3HPA0_LOXSC</name>
<dbReference type="Proteomes" id="UP001549920">
    <property type="component" value="Unassembled WGS sequence"/>
</dbReference>
<feature type="compositionally biased region" description="Basic and acidic residues" evidence="6">
    <location>
        <begin position="333"/>
        <end position="345"/>
    </location>
</feature>
<evidence type="ECO:0000256" key="6">
    <source>
        <dbReference type="SAM" id="MobiDB-lite"/>
    </source>
</evidence>
<keyword evidence="5" id="KW-0539">Nucleus</keyword>
<feature type="compositionally biased region" description="Polar residues" evidence="6">
    <location>
        <begin position="175"/>
        <end position="197"/>
    </location>
</feature>
<evidence type="ECO:0000313" key="9">
    <source>
        <dbReference type="EMBL" id="KAL0872239.1"/>
    </source>
</evidence>
<dbReference type="InterPro" id="IPR008984">
    <property type="entry name" value="SMAD_FHA_dom_sf"/>
</dbReference>
<feature type="region of interest" description="Disordered" evidence="6">
    <location>
        <begin position="115"/>
        <end position="158"/>
    </location>
</feature>
<dbReference type="InterPro" id="IPR039253">
    <property type="entry name" value="APLF"/>
</dbReference>
<dbReference type="SUPFAM" id="SSF49879">
    <property type="entry name" value="SMAD/FHA domain"/>
    <property type="match status" value="1"/>
</dbReference>
<feature type="compositionally biased region" description="Polar residues" evidence="6">
    <location>
        <begin position="406"/>
        <end position="415"/>
    </location>
</feature>